<evidence type="ECO:0000313" key="3">
    <source>
        <dbReference type="EMBL" id="WUR02496.1"/>
    </source>
</evidence>
<feature type="binding site" evidence="2">
    <location>
        <position position="64"/>
    </location>
    <ligand>
        <name>a divalent metal cation</name>
        <dbReference type="ChEBI" id="CHEBI:60240"/>
        <label>2</label>
    </ligand>
</feature>
<evidence type="ECO:0000256" key="1">
    <source>
        <dbReference type="ARBA" id="ARBA00006964"/>
    </source>
</evidence>
<dbReference type="EMBL" id="CP142727">
    <property type="protein sequence ID" value="WUR02496.1"/>
    <property type="molecule type" value="Genomic_DNA"/>
</dbReference>
<dbReference type="FunFam" id="3.40.1390.30:FF:000001">
    <property type="entry name" value="GTP cyclohydrolase 1 type 2"/>
    <property type="match status" value="1"/>
</dbReference>
<dbReference type="PANTHER" id="PTHR13799:SF13">
    <property type="entry name" value="NIF3-LIKE PROTEIN 1"/>
    <property type="match status" value="1"/>
</dbReference>
<dbReference type="RefSeq" id="XP_065328641.1">
    <property type="nucleotide sequence ID" value="XM_065472569.1"/>
</dbReference>
<dbReference type="Gene3D" id="3.40.1390.30">
    <property type="entry name" value="NIF3 (NGG1p interacting factor 3)-like"/>
    <property type="match status" value="1"/>
</dbReference>
<dbReference type="InterPro" id="IPR002678">
    <property type="entry name" value="DUF34/NIF3"/>
</dbReference>
<feature type="binding site" evidence="2">
    <location>
        <position position="185"/>
    </location>
    <ligand>
        <name>a divalent metal cation</name>
        <dbReference type="ChEBI" id="CHEBI:60240"/>
        <label>1</label>
    </ligand>
</feature>
<dbReference type="KEGG" id="vnx:VNE69_02023"/>
<dbReference type="GO" id="GO:0046872">
    <property type="term" value="F:metal ion binding"/>
    <property type="evidence" value="ECO:0007669"/>
    <property type="project" value="UniProtKB-KW"/>
</dbReference>
<feature type="binding site" evidence="2">
    <location>
        <position position="98"/>
    </location>
    <ligand>
        <name>a divalent metal cation</name>
        <dbReference type="ChEBI" id="CHEBI:60240"/>
        <label>1</label>
    </ligand>
</feature>
<gene>
    <name evidence="3" type="ORF">VNE69_02023</name>
</gene>
<keyword evidence="2" id="KW-0479">Metal-binding</keyword>
<organism evidence="3 4">
    <name type="scientific">Vairimorpha necatrix</name>
    <dbReference type="NCBI Taxonomy" id="6039"/>
    <lineage>
        <taxon>Eukaryota</taxon>
        <taxon>Fungi</taxon>
        <taxon>Fungi incertae sedis</taxon>
        <taxon>Microsporidia</taxon>
        <taxon>Nosematidae</taxon>
        <taxon>Vairimorpha</taxon>
    </lineage>
</organism>
<comment type="similarity">
    <text evidence="1">Belongs to the GTP cyclohydrolase I type 2/NIF3 family.</text>
</comment>
<keyword evidence="4" id="KW-1185">Reference proteome</keyword>
<dbReference type="SUPFAM" id="SSF102705">
    <property type="entry name" value="NIF3 (NGG1p interacting factor 3)-like"/>
    <property type="match status" value="1"/>
</dbReference>
<evidence type="ECO:0000256" key="2">
    <source>
        <dbReference type="PIRSR" id="PIRSR602678-1"/>
    </source>
</evidence>
<proteinExistence type="inferred from homology"/>
<dbReference type="Proteomes" id="UP001334084">
    <property type="component" value="Chromosome 2"/>
</dbReference>
<accession>A0AAX4J998</accession>
<dbReference type="GeneID" id="90540313"/>
<evidence type="ECO:0000313" key="4">
    <source>
        <dbReference type="Proteomes" id="UP001334084"/>
    </source>
</evidence>
<feature type="binding site" evidence="2">
    <location>
        <position position="189"/>
    </location>
    <ligand>
        <name>a divalent metal cation</name>
        <dbReference type="ChEBI" id="CHEBI:60240"/>
        <label>1</label>
    </ligand>
</feature>
<dbReference type="InterPro" id="IPR036069">
    <property type="entry name" value="DUF34/NIF3_sf"/>
</dbReference>
<dbReference type="Pfam" id="PF01784">
    <property type="entry name" value="DUF34_NIF3"/>
    <property type="match status" value="1"/>
</dbReference>
<sequence length="223" mass="25614">MNIHDLQDRVAQIFPLSEGLDWDNIGVLVDTGSLSSNVLLTVDISDLVIDECIRKNIKHIISYHPLIFSGIKKIQRDDLLLRCIQNDINVFSPHTSWDREMNEYLFELLKGLSLQEVIETLKREGNMEYLRIAKNTDKFSKLVVVVGSAFKYHDHVDSLIITGEMAHHCILHSLRKNNIVILLEHSNSERMTLKHMKSKLEGVLKECTLFISEEDKGPLQIIL</sequence>
<dbReference type="GO" id="GO:0005739">
    <property type="term" value="C:mitochondrion"/>
    <property type="evidence" value="ECO:0007669"/>
    <property type="project" value="TreeGrafter"/>
</dbReference>
<name>A0AAX4J998_9MICR</name>
<reference evidence="3" key="1">
    <citation type="journal article" date="2024" name="BMC Genomics">
        <title>Functional annotation of a divergent genome using sequence and structure-based similarity.</title>
        <authorList>
            <person name="Svedberg D."/>
            <person name="Winiger R.R."/>
            <person name="Berg A."/>
            <person name="Sharma H."/>
            <person name="Tellgren-Roth C."/>
            <person name="Debrunner-Vossbrinck B.A."/>
            <person name="Vossbrinck C.R."/>
            <person name="Barandun J."/>
        </authorList>
    </citation>
    <scope>NUCLEOTIDE SEQUENCE</scope>
    <source>
        <strain evidence="3">Illinois isolate</strain>
    </source>
</reference>
<dbReference type="AlphaFoldDB" id="A0AAX4J998"/>
<dbReference type="PANTHER" id="PTHR13799">
    <property type="entry name" value="NGG1 INTERACTING FACTOR 3"/>
    <property type="match status" value="1"/>
</dbReference>
<protein>
    <submittedName>
        <fullName evidence="3">NIF3-like protein 1</fullName>
    </submittedName>
</protein>